<protein>
    <submittedName>
        <fullName evidence="6">S-adenosyl-L-methionine-dependent methyltransferase</fullName>
    </submittedName>
</protein>
<keyword evidence="1 6" id="KW-0489">Methyltransferase</keyword>
<feature type="active site" description="Proton acceptor" evidence="4">
    <location>
        <position position="304"/>
    </location>
</feature>
<reference evidence="6" key="1">
    <citation type="submission" date="2023-06" db="EMBL/GenBank/DDBJ databases">
        <title>Genome-scale phylogeny and comparative genomics of the fungal order Sordariales.</title>
        <authorList>
            <consortium name="Lawrence Berkeley National Laboratory"/>
            <person name="Hensen N."/>
            <person name="Bonometti L."/>
            <person name="Westerberg I."/>
            <person name="Brannstrom I.O."/>
            <person name="Guillou S."/>
            <person name="Cros-Aarteil S."/>
            <person name="Calhoun S."/>
            <person name="Haridas S."/>
            <person name="Kuo A."/>
            <person name="Mondo S."/>
            <person name="Pangilinan J."/>
            <person name="Riley R."/>
            <person name="Labutti K."/>
            <person name="Andreopoulos B."/>
            <person name="Lipzen A."/>
            <person name="Chen C."/>
            <person name="Yanf M."/>
            <person name="Daum C."/>
            <person name="Ng V."/>
            <person name="Clum A."/>
            <person name="Steindorff A."/>
            <person name="Ohm R."/>
            <person name="Martin F."/>
            <person name="Silar P."/>
            <person name="Natvig D."/>
            <person name="Lalanne C."/>
            <person name="Gautier V."/>
            <person name="Ament-Velasquez S.L."/>
            <person name="Kruys A."/>
            <person name="Hutchinson M.I."/>
            <person name="Powell A.J."/>
            <person name="Barry K."/>
            <person name="Miller A.N."/>
            <person name="Grigoriev I.V."/>
            <person name="Debuchy R."/>
            <person name="Gladieux P."/>
            <person name="Thoren M.H."/>
            <person name="Johannesson H."/>
        </authorList>
    </citation>
    <scope>NUCLEOTIDE SEQUENCE</scope>
    <source>
        <strain evidence="6">8032-3</strain>
    </source>
</reference>
<dbReference type="GeneID" id="85308488"/>
<dbReference type="InterPro" id="IPR036388">
    <property type="entry name" value="WH-like_DNA-bd_sf"/>
</dbReference>
<sequence length="402" mass="44133">MAENIAKALEEAEKLVESLKGFDGTPAAHLGLLKQTATVQRALEEPYDTVTRLVETMSFASALHTLLGIGALQQLPPSGASASARDLAAAANVDVSVVERAFRLVLANGVGAQTAPDAYAHNALSRALLPDTFGAFFLVLMDFVRAWVACPEYFRTHAPGDLFDLRKSPFVFAEGKEGSTYYEVLDAAGPEKRAVWNATMQQSEKNMPVLGMFPFASLRDRVEAEPDRPFIVDIGGGRGQAMLRIETECPRFFGGKVVLQDLPSVINTLKPEELPGIEPMVYDIFSGPNPVKNAHVYFLRRLLHDFYSPECIQILKNAAASMATDSRLIICDMLVPDMVEVGEAMELYWLDFSLMAMSGKEKTLDEFNDIFDAVGLELVKIYPSGIGKTVMLETRLRLKAMS</sequence>
<dbReference type="PANTHER" id="PTHR43712:SF2">
    <property type="entry name" value="O-METHYLTRANSFERASE CICE"/>
    <property type="match status" value="1"/>
</dbReference>
<accession>A0AAJ0BTM0</accession>
<evidence type="ECO:0000259" key="5">
    <source>
        <dbReference type="Pfam" id="PF00891"/>
    </source>
</evidence>
<dbReference type="Pfam" id="PF00891">
    <property type="entry name" value="Methyltransf_2"/>
    <property type="match status" value="1"/>
</dbReference>
<comment type="caution">
    <text evidence="6">The sequence shown here is derived from an EMBL/GenBank/DDBJ whole genome shotgun (WGS) entry which is preliminary data.</text>
</comment>
<dbReference type="InterPro" id="IPR029063">
    <property type="entry name" value="SAM-dependent_MTases_sf"/>
</dbReference>
<evidence type="ECO:0000256" key="1">
    <source>
        <dbReference type="ARBA" id="ARBA00022603"/>
    </source>
</evidence>
<dbReference type="AlphaFoldDB" id="A0AAJ0BTM0"/>
<keyword evidence="2" id="KW-0808">Transferase</keyword>
<dbReference type="PROSITE" id="PS51683">
    <property type="entry name" value="SAM_OMT_II"/>
    <property type="match status" value="1"/>
</dbReference>
<dbReference type="GO" id="GO:0008171">
    <property type="term" value="F:O-methyltransferase activity"/>
    <property type="evidence" value="ECO:0007669"/>
    <property type="project" value="InterPro"/>
</dbReference>
<evidence type="ECO:0000313" key="7">
    <source>
        <dbReference type="Proteomes" id="UP001244011"/>
    </source>
</evidence>
<evidence type="ECO:0000256" key="2">
    <source>
        <dbReference type="ARBA" id="ARBA00022679"/>
    </source>
</evidence>
<keyword evidence="7" id="KW-1185">Reference proteome</keyword>
<dbReference type="GO" id="GO:0032259">
    <property type="term" value="P:methylation"/>
    <property type="evidence" value="ECO:0007669"/>
    <property type="project" value="UniProtKB-KW"/>
</dbReference>
<dbReference type="Gene3D" id="1.10.10.10">
    <property type="entry name" value="Winged helix-like DNA-binding domain superfamily/Winged helix DNA-binding domain"/>
    <property type="match status" value="1"/>
</dbReference>
<organism evidence="6 7">
    <name type="scientific">Phialemonium atrogriseum</name>
    <dbReference type="NCBI Taxonomy" id="1093897"/>
    <lineage>
        <taxon>Eukaryota</taxon>
        <taxon>Fungi</taxon>
        <taxon>Dikarya</taxon>
        <taxon>Ascomycota</taxon>
        <taxon>Pezizomycotina</taxon>
        <taxon>Sordariomycetes</taxon>
        <taxon>Sordariomycetidae</taxon>
        <taxon>Cephalothecales</taxon>
        <taxon>Cephalothecaceae</taxon>
        <taxon>Phialemonium</taxon>
    </lineage>
</organism>
<feature type="domain" description="O-methyltransferase C-terminal" evidence="5">
    <location>
        <begin position="230"/>
        <end position="375"/>
    </location>
</feature>
<keyword evidence="3" id="KW-0949">S-adenosyl-L-methionine</keyword>
<evidence type="ECO:0000256" key="3">
    <source>
        <dbReference type="ARBA" id="ARBA00022691"/>
    </source>
</evidence>
<dbReference type="InterPro" id="IPR001077">
    <property type="entry name" value="COMT_C"/>
</dbReference>
<dbReference type="RefSeq" id="XP_060280209.1">
    <property type="nucleotide sequence ID" value="XM_060425301.1"/>
</dbReference>
<dbReference type="PANTHER" id="PTHR43712">
    <property type="entry name" value="PUTATIVE (AFU_ORTHOLOGUE AFUA_4G14580)-RELATED"/>
    <property type="match status" value="1"/>
</dbReference>
<gene>
    <name evidence="6" type="ORF">QBC33DRAFT_478768</name>
</gene>
<evidence type="ECO:0000256" key="4">
    <source>
        <dbReference type="PIRSR" id="PIRSR005739-1"/>
    </source>
</evidence>
<proteinExistence type="predicted"/>
<dbReference type="Gene3D" id="3.40.50.150">
    <property type="entry name" value="Vaccinia Virus protein VP39"/>
    <property type="match status" value="1"/>
</dbReference>
<dbReference type="Proteomes" id="UP001244011">
    <property type="component" value="Unassembled WGS sequence"/>
</dbReference>
<dbReference type="EMBL" id="MU839023">
    <property type="protein sequence ID" value="KAK1763996.1"/>
    <property type="molecule type" value="Genomic_DNA"/>
</dbReference>
<name>A0AAJ0BTM0_9PEZI</name>
<dbReference type="SUPFAM" id="SSF46785">
    <property type="entry name" value="Winged helix' DNA-binding domain"/>
    <property type="match status" value="1"/>
</dbReference>
<dbReference type="InterPro" id="IPR016461">
    <property type="entry name" value="COMT-like"/>
</dbReference>
<evidence type="ECO:0000313" key="6">
    <source>
        <dbReference type="EMBL" id="KAK1763996.1"/>
    </source>
</evidence>
<dbReference type="InterPro" id="IPR036390">
    <property type="entry name" value="WH_DNA-bd_sf"/>
</dbReference>
<dbReference type="PIRSF" id="PIRSF005739">
    <property type="entry name" value="O-mtase"/>
    <property type="match status" value="1"/>
</dbReference>
<dbReference type="SUPFAM" id="SSF53335">
    <property type="entry name" value="S-adenosyl-L-methionine-dependent methyltransferases"/>
    <property type="match status" value="1"/>
</dbReference>